<evidence type="ECO:0000256" key="9">
    <source>
        <dbReference type="ARBA" id="ARBA00023136"/>
    </source>
</evidence>
<keyword evidence="5 10" id="KW-0145">Chemotaxis</keyword>
<protein>
    <recommendedName>
        <fullName evidence="10">Flagellar protein FliL</fullName>
    </recommendedName>
</protein>
<dbReference type="PANTHER" id="PTHR35091:SF2">
    <property type="entry name" value="FLAGELLAR PROTEIN FLIL"/>
    <property type="match status" value="1"/>
</dbReference>
<evidence type="ECO:0000256" key="8">
    <source>
        <dbReference type="ARBA" id="ARBA00022989"/>
    </source>
</evidence>
<dbReference type="GO" id="GO:0009425">
    <property type="term" value="C:bacterial-type flagellum basal body"/>
    <property type="evidence" value="ECO:0007669"/>
    <property type="project" value="InterPro"/>
</dbReference>
<keyword evidence="8 10" id="KW-1133">Transmembrane helix</keyword>
<keyword evidence="11" id="KW-0966">Cell projection</keyword>
<evidence type="ECO:0000313" key="11">
    <source>
        <dbReference type="EMBL" id="MCP9291886.1"/>
    </source>
</evidence>
<comment type="similarity">
    <text evidence="3 10">Belongs to the FliL family.</text>
</comment>
<keyword evidence="12" id="KW-1185">Reference proteome</keyword>
<keyword evidence="6 10" id="KW-0812">Transmembrane</keyword>
<keyword evidence="7 10" id="KW-0283">Flagellar rotation</keyword>
<dbReference type="Pfam" id="PF03748">
    <property type="entry name" value="FliL"/>
    <property type="match status" value="1"/>
</dbReference>
<gene>
    <name evidence="11" type="ORF">NM125_09900</name>
</gene>
<keyword evidence="9 10" id="KW-0472">Membrane</keyword>
<dbReference type="GO" id="GO:0006935">
    <property type="term" value="P:chemotaxis"/>
    <property type="evidence" value="ECO:0007669"/>
    <property type="project" value="UniProtKB-KW"/>
</dbReference>
<dbReference type="PANTHER" id="PTHR35091">
    <property type="entry name" value="FLAGELLAR PROTEIN FLIL"/>
    <property type="match status" value="1"/>
</dbReference>
<evidence type="ECO:0000256" key="5">
    <source>
        <dbReference type="ARBA" id="ARBA00022500"/>
    </source>
</evidence>
<dbReference type="EMBL" id="JANDBC010000002">
    <property type="protein sequence ID" value="MCP9291886.1"/>
    <property type="molecule type" value="Genomic_DNA"/>
</dbReference>
<evidence type="ECO:0000313" key="12">
    <source>
        <dbReference type="Proteomes" id="UP001139125"/>
    </source>
</evidence>
<evidence type="ECO:0000256" key="10">
    <source>
        <dbReference type="RuleBase" id="RU364125"/>
    </source>
</evidence>
<keyword evidence="11" id="KW-0282">Flagellum</keyword>
<evidence type="ECO:0000256" key="1">
    <source>
        <dbReference type="ARBA" id="ARBA00002254"/>
    </source>
</evidence>
<evidence type="ECO:0000256" key="7">
    <source>
        <dbReference type="ARBA" id="ARBA00022779"/>
    </source>
</evidence>
<keyword evidence="4 10" id="KW-1003">Cell membrane</keyword>
<feature type="transmembrane region" description="Helical" evidence="10">
    <location>
        <begin position="32"/>
        <end position="50"/>
    </location>
</feature>
<evidence type="ECO:0000256" key="6">
    <source>
        <dbReference type="ARBA" id="ARBA00022692"/>
    </source>
</evidence>
<sequence>MATENKNDPKDKKDIKAKKRKGGPNFLKLGKYFLLVLILVGQGFLAYAIVDKYYPTVFAKMSEKSPSDYGTYQMEEMVVNPANTYGKRYLMVEISLELDDKDHVSLLDENMMKLKQEIIDALSSRNVDQLTRVAGREELRRELSGLINSSIGVRSVRNLYFTKYVMQ</sequence>
<evidence type="ECO:0000256" key="3">
    <source>
        <dbReference type="ARBA" id="ARBA00008281"/>
    </source>
</evidence>
<accession>A0A9X2L3X8</accession>
<dbReference type="Proteomes" id="UP001139125">
    <property type="component" value="Unassembled WGS sequence"/>
</dbReference>
<comment type="subcellular location">
    <subcellularLocation>
        <location evidence="2">Cell membrane</location>
        <topology evidence="2">Single-pass membrane protein</topology>
    </subcellularLocation>
</comment>
<proteinExistence type="inferred from homology"/>
<dbReference type="RefSeq" id="WP_255134760.1">
    <property type="nucleotide sequence ID" value="NZ_JANDBC010000002.1"/>
</dbReference>
<dbReference type="InterPro" id="IPR005503">
    <property type="entry name" value="FliL"/>
</dbReference>
<keyword evidence="11" id="KW-0969">Cilium</keyword>
<organism evidence="11 12">
    <name type="scientific">Gracilimonas sediminicola</name>
    <dbReference type="NCBI Taxonomy" id="2952158"/>
    <lineage>
        <taxon>Bacteria</taxon>
        <taxon>Pseudomonadati</taxon>
        <taxon>Balneolota</taxon>
        <taxon>Balneolia</taxon>
        <taxon>Balneolales</taxon>
        <taxon>Balneolaceae</taxon>
        <taxon>Gracilimonas</taxon>
    </lineage>
</organism>
<dbReference type="GO" id="GO:0071978">
    <property type="term" value="P:bacterial-type flagellum-dependent swarming motility"/>
    <property type="evidence" value="ECO:0007669"/>
    <property type="project" value="TreeGrafter"/>
</dbReference>
<dbReference type="AlphaFoldDB" id="A0A9X2L3X8"/>
<evidence type="ECO:0000256" key="4">
    <source>
        <dbReference type="ARBA" id="ARBA00022475"/>
    </source>
</evidence>
<comment type="function">
    <text evidence="1 10">Controls the rotational direction of flagella during chemotaxis.</text>
</comment>
<evidence type="ECO:0000256" key="2">
    <source>
        <dbReference type="ARBA" id="ARBA00004162"/>
    </source>
</evidence>
<reference evidence="11" key="1">
    <citation type="submission" date="2022-06" db="EMBL/GenBank/DDBJ databases">
        <title>Gracilimonas sp. CAU 1638 isolated from sea sediment.</title>
        <authorList>
            <person name="Kim W."/>
        </authorList>
    </citation>
    <scope>NUCLEOTIDE SEQUENCE</scope>
    <source>
        <strain evidence="11">CAU 1638</strain>
    </source>
</reference>
<name>A0A9X2L3X8_9BACT</name>
<dbReference type="GO" id="GO:0005886">
    <property type="term" value="C:plasma membrane"/>
    <property type="evidence" value="ECO:0007669"/>
    <property type="project" value="UniProtKB-SubCell"/>
</dbReference>
<comment type="caution">
    <text evidence="11">The sequence shown here is derived from an EMBL/GenBank/DDBJ whole genome shotgun (WGS) entry which is preliminary data.</text>
</comment>